<dbReference type="AlphaFoldDB" id="A0A2R8AWL3"/>
<evidence type="ECO:0000259" key="1">
    <source>
        <dbReference type="Pfam" id="PF03992"/>
    </source>
</evidence>
<feature type="domain" description="ABM" evidence="1">
    <location>
        <begin position="10"/>
        <end position="77"/>
    </location>
</feature>
<organism evidence="2 3">
    <name type="scientific">Pseudoprimorskyibacter insulae</name>
    <dbReference type="NCBI Taxonomy" id="1695997"/>
    <lineage>
        <taxon>Bacteria</taxon>
        <taxon>Pseudomonadati</taxon>
        <taxon>Pseudomonadota</taxon>
        <taxon>Alphaproteobacteria</taxon>
        <taxon>Rhodobacterales</taxon>
        <taxon>Paracoccaceae</taxon>
        <taxon>Pseudoprimorskyibacter</taxon>
    </lineage>
</organism>
<evidence type="ECO:0000313" key="2">
    <source>
        <dbReference type="EMBL" id="SPF80435.1"/>
    </source>
</evidence>
<protein>
    <recommendedName>
        <fullName evidence="1">ABM domain-containing protein</fullName>
    </recommendedName>
</protein>
<dbReference type="Gene3D" id="3.30.70.100">
    <property type="match status" value="1"/>
</dbReference>
<dbReference type="SUPFAM" id="SSF54909">
    <property type="entry name" value="Dimeric alpha+beta barrel"/>
    <property type="match status" value="1"/>
</dbReference>
<accession>A0A2R8AWL3</accession>
<reference evidence="3" key="1">
    <citation type="submission" date="2018-03" db="EMBL/GenBank/DDBJ databases">
        <authorList>
            <person name="Rodrigo-Torres L."/>
            <person name="Arahal R. D."/>
            <person name="Lucena T."/>
        </authorList>
    </citation>
    <scope>NUCLEOTIDE SEQUENCE [LARGE SCALE GENOMIC DNA]</scope>
    <source>
        <strain evidence="3">CECT 8871</strain>
    </source>
</reference>
<dbReference type="Pfam" id="PF03992">
    <property type="entry name" value="ABM"/>
    <property type="match status" value="1"/>
</dbReference>
<dbReference type="OrthoDB" id="9797178at2"/>
<keyword evidence="3" id="KW-1185">Reference proteome</keyword>
<dbReference type="InterPro" id="IPR011008">
    <property type="entry name" value="Dimeric_a/b-barrel"/>
</dbReference>
<dbReference type="RefSeq" id="WP_108886297.1">
    <property type="nucleotide sequence ID" value="NZ_OMOJ01000004.1"/>
</dbReference>
<sequence>MTAPKIRLRGAMTCPPESAPAVRAALPDHIRLTRAEPGCIRFDVTETAPGVFTVEELFTDQAAFDAHQSRTRASAWFAVTQDFPRDYSVVSE</sequence>
<proteinExistence type="predicted"/>
<gene>
    <name evidence="2" type="ORF">PRI8871_02241</name>
</gene>
<name>A0A2R8AWL3_9RHOB</name>
<dbReference type="Proteomes" id="UP000244904">
    <property type="component" value="Unassembled WGS sequence"/>
</dbReference>
<dbReference type="InterPro" id="IPR007138">
    <property type="entry name" value="ABM_dom"/>
</dbReference>
<dbReference type="EMBL" id="OMOJ01000004">
    <property type="protein sequence ID" value="SPF80435.1"/>
    <property type="molecule type" value="Genomic_DNA"/>
</dbReference>
<evidence type="ECO:0000313" key="3">
    <source>
        <dbReference type="Proteomes" id="UP000244904"/>
    </source>
</evidence>